<proteinExistence type="predicted"/>
<keyword evidence="7" id="KW-1185">Reference proteome</keyword>
<dbReference type="EMBL" id="VXIS01000051">
    <property type="protein sequence ID" value="KAA8910017.1"/>
    <property type="molecule type" value="Genomic_DNA"/>
</dbReference>
<keyword evidence="4" id="KW-0812">Transmembrane</keyword>
<feature type="transmembrane region" description="Helical" evidence="4">
    <location>
        <begin position="519"/>
        <end position="538"/>
    </location>
</feature>
<keyword evidence="2" id="KW-1003">Cell membrane</keyword>
<feature type="transmembrane region" description="Helical" evidence="4">
    <location>
        <begin position="22"/>
        <end position="45"/>
    </location>
</feature>
<evidence type="ECO:0000259" key="5">
    <source>
        <dbReference type="Pfam" id="PF20684"/>
    </source>
</evidence>
<feature type="region of interest" description="Disordered" evidence="3">
    <location>
        <begin position="187"/>
        <end position="215"/>
    </location>
</feature>
<organism evidence="6 7">
    <name type="scientific">Sphaerosporella brunnea</name>
    <dbReference type="NCBI Taxonomy" id="1250544"/>
    <lineage>
        <taxon>Eukaryota</taxon>
        <taxon>Fungi</taxon>
        <taxon>Dikarya</taxon>
        <taxon>Ascomycota</taxon>
        <taxon>Pezizomycotina</taxon>
        <taxon>Pezizomycetes</taxon>
        <taxon>Pezizales</taxon>
        <taxon>Pyronemataceae</taxon>
        <taxon>Sphaerosporella</taxon>
    </lineage>
</organism>
<feature type="domain" description="Rhodopsin" evidence="5">
    <location>
        <begin position="2"/>
        <end position="168"/>
    </location>
</feature>
<dbReference type="GO" id="GO:0005886">
    <property type="term" value="C:plasma membrane"/>
    <property type="evidence" value="ECO:0007669"/>
    <property type="project" value="UniProtKB-SubCell"/>
</dbReference>
<dbReference type="SUPFAM" id="SSF103473">
    <property type="entry name" value="MFS general substrate transporter"/>
    <property type="match status" value="1"/>
</dbReference>
<feature type="transmembrane region" description="Helical" evidence="4">
    <location>
        <begin position="333"/>
        <end position="358"/>
    </location>
</feature>
<dbReference type="Gene3D" id="1.20.1250.20">
    <property type="entry name" value="MFS general substrate transporter like domains"/>
    <property type="match status" value="2"/>
</dbReference>
<feature type="transmembrane region" description="Helical" evidence="4">
    <location>
        <begin position="308"/>
        <end position="327"/>
    </location>
</feature>
<evidence type="ECO:0000256" key="3">
    <source>
        <dbReference type="SAM" id="MobiDB-lite"/>
    </source>
</evidence>
<dbReference type="InterPro" id="IPR050375">
    <property type="entry name" value="MFS_TsgA-like"/>
</dbReference>
<comment type="subcellular location">
    <subcellularLocation>
        <location evidence="1">Cell inner membrane</location>
        <topology evidence="1">Multi-pass membrane protein</topology>
    </subcellularLocation>
</comment>
<dbReference type="AlphaFoldDB" id="A0A5J5F1R8"/>
<gene>
    <name evidence="6" type="ORF">FN846DRAFT_940207</name>
</gene>
<feature type="transmembrane region" description="Helical" evidence="4">
    <location>
        <begin position="277"/>
        <end position="296"/>
    </location>
</feature>
<evidence type="ECO:0000313" key="6">
    <source>
        <dbReference type="EMBL" id="KAA8910017.1"/>
    </source>
</evidence>
<protein>
    <submittedName>
        <fullName evidence="6">Major facilitator superfamily domain-containing protein</fullName>
    </submittedName>
</protein>
<dbReference type="OrthoDB" id="546893at2759"/>
<feature type="transmembrane region" description="Helical" evidence="4">
    <location>
        <begin position="449"/>
        <end position="467"/>
    </location>
</feature>
<sequence length="702" mass="76428">MVKNSVLVYYKALFERYNRVKWIIWAAMLIVNVGAITLSLSYIWACQPLWISFKPLTNLPDGWYCADVVKLACAATSLHISTDFAMILIPMPVLAGLQIPRKQKLTLMFLFGLGGFVAVLQVVRAYYFQKAVQNADVRWNDAGFLWASVTGHVGIIVGSIPMLKPLLSNFCCLYQVISDYRCMESGGGQDSTPSPTTQRSANSSVPTRAGPPRLPRLNTYGISEHEFSVFQSTKKAMPLLIMLIGPIFLAGLAFGILDVMHKKFEAIRDTNTKQSLGVHSAFYGAYAIAAITYPGLSLKGYGFQSTMAVGLFTYSVACMAFWPSAILHSFPGLTITMIVLGAGCGILEISINAFIVLIGPQEYAEVRVNFMEGCRSIGALIPLLMESTRFYSSVDTLGFSTFLDSQWVLLGCGFVAFILAGIVCCARLPEFQDQDPPFLSSAKCIFRGPYGLSFTLAMWVLFLYAGGQEIIRLFSRHYLVLGINVTDSLALKLEESARGLFAAGRFATAGLLFLLRPRWLLLLFTIGLLIASALAVTTSEHQGIVAYLLNASFQGPMYPTIFVVALRGLGRDLKAASMLLVASLGLGGVVWPVVFYSVSNSKGTVNATPILVACFGALIVYPLFLSLVPAERERIKRVDDNHALQSDGGQMVQRTAHGFLFGTRRRSSASVVGFRRDSNASSRRGSGETGGDGGVVLPLSQI</sequence>
<feature type="transmembrane region" description="Helical" evidence="4">
    <location>
        <begin position="578"/>
        <end position="598"/>
    </location>
</feature>
<dbReference type="PANTHER" id="PTHR43702">
    <property type="entry name" value="L-FUCOSE-PROTON SYMPORTER"/>
    <property type="match status" value="1"/>
</dbReference>
<accession>A0A5J5F1R8</accession>
<feature type="transmembrane region" description="Helical" evidence="4">
    <location>
        <begin position="610"/>
        <end position="628"/>
    </location>
</feature>
<dbReference type="PANTHER" id="PTHR43702:SF13">
    <property type="entry name" value="MONOSACCHARIDE TRANSPORTER, PUTATIVE (AFU_ORTHOLOGUE AFUA_4G06630)-RELATED"/>
    <property type="match status" value="1"/>
</dbReference>
<dbReference type="InterPro" id="IPR036259">
    <property type="entry name" value="MFS_trans_sf"/>
</dbReference>
<evidence type="ECO:0000256" key="2">
    <source>
        <dbReference type="ARBA" id="ARBA00022475"/>
    </source>
</evidence>
<dbReference type="Proteomes" id="UP000326924">
    <property type="component" value="Unassembled WGS sequence"/>
</dbReference>
<feature type="transmembrane region" description="Helical" evidence="4">
    <location>
        <begin position="105"/>
        <end position="123"/>
    </location>
</feature>
<keyword evidence="4" id="KW-0472">Membrane</keyword>
<feature type="transmembrane region" description="Helical" evidence="4">
    <location>
        <begin position="407"/>
        <end position="429"/>
    </location>
</feature>
<feature type="transmembrane region" description="Helical" evidence="4">
    <location>
        <begin position="239"/>
        <end position="257"/>
    </location>
</feature>
<dbReference type="InParanoid" id="A0A5J5F1R8"/>
<evidence type="ECO:0000256" key="1">
    <source>
        <dbReference type="ARBA" id="ARBA00004429"/>
    </source>
</evidence>
<feature type="region of interest" description="Disordered" evidence="3">
    <location>
        <begin position="672"/>
        <end position="702"/>
    </location>
</feature>
<reference evidence="6 7" key="1">
    <citation type="submission" date="2019-09" db="EMBL/GenBank/DDBJ databases">
        <title>Draft genome of the ectomycorrhizal ascomycete Sphaerosporella brunnea.</title>
        <authorList>
            <consortium name="DOE Joint Genome Institute"/>
            <person name="Benucci G.M."/>
            <person name="Marozzi G."/>
            <person name="Antonielli L."/>
            <person name="Sanchez S."/>
            <person name="Marco P."/>
            <person name="Wang X."/>
            <person name="Falini L.B."/>
            <person name="Barry K."/>
            <person name="Haridas S."/>
            <person name="Lipzen A."/>
            <person name="Labutti K."/>
            <person name="Grigoriev I.V."/>
            <person name="Murat C."/>
            <person name="Martin F."/>
            <person name="Albertini E."/>
            <person name="Donnini D."/>
            <person name="Bonito G."/>
        </authorList>
    </citation>
    <scope>NUCLEOTIDE SEQUENCE [LARGE SCALE GENOMIC DNA]</scope>
    <source>
        <strain evidence="6 7">Sb_GMNB300</strain>
    </source>
</reference>
<dbReference type="Pfam" id="PF20684">
    <property type="entry name" value="Fung_rhodopsin"/>
    <property type="match status" value="1"/>
</dbReference>
<evidence type="ECO:0000313" key="7">
    <source>
        <dbReference type="Proteomes" id="UP000326924"/>
    </source>
</evidence>
<comment type="caution">
    <text evidence="6">The sequence shown here is derived from an EMBL/GenBank/DDBJ whole genome shotgun (WGS) entry which is preliminary data.</text>
</comment>
<name>A0A5J5F1R8_9PEZI</name>
<dbReference type="InterPro" id="IPR049326">
    <property type="entry name" value="Rhodopsin_dom_fungi"/>
</dbReference>
<feature type="transmembrane region" description="Helical" evidence="4">
    <location>
        <begin position="544"/>
        <end position="566"/>
    </location>
</feature>
<feature type="compositionally biased region" description="Polar residues" evidence="3">
    <location>
        <begin position="190"/>
        <end position="206"/>
    </location>
</feature>
<keyword evidence="4" id="KW-1133">Transmembrane helix</keyword>
<evidence type="ECO:0000256" key="4">
    <source>
        <dbReference type="SAM" id="Phobius"/>
    </source>
</evidence>